<dbReference type="RefSeq" id="WP_144075472.1">
    <property type="nucleotide sequence ID" value="NZ_CP076128.1"/>
</dbReference>
<protein>
    <submittedName>
        <fullName evidence="1">Tetratricopeptide repeat protein</fullName>
    </submittedName>
</protein>
<organism evidence="1 2">
    <name type="scientific">Flammeovirga kamogawensis</name>
    <dbReference type="NCBI Taxonomy" id="373891"/>
    <lineage>
        <taxon>Bacteria</taxon>
        <taxon>Pseudomonadati</taxon>
        <taxon>Bacteroidota</taxon>
        <taxon>Cytophagia</taxon>
        <taxon>Cytophagales</taxon>
        <taxon>Flammeovirgaceae</taxon>
        <taxon>Flammeovirga</taxon>
    </lineage>
</organism>
<evidence type="ECO:0000313" key="2">
    <source>
        <dbReference type="Proteomes" id="UP000682802"/>
    </source>
</evidence>
<dbReference type="InterPro" id="IPR011990">
    <property type="entry name" value="TPR-like_helical_dom_sf"/>
</dbReference>
<dbReference type="Proteomes" id="UP000682802">
    <property type="component" value="Chromosome 1"/>
</dbReference>
<sequence>MNQDRLNQLFDFYKEDPKDAFVIYGLATEYASDENWEEALKYYEILLKDHEEYTGTYYHAAFAYAENGQADLAETTYKRGIEVCTRVKDTHALKELKAAYMNFQMEDDDEEW</sequence>
<reference evidence="1 2" key="1">
    <citation type="submission" date="2021-05" db="EMBL/GenBank/DDBJ databases">
        <title>Comparative genomic studies on the polysaccharide-degrading batcterial strains of the Flammeovirga genus.</title>
        <authorList>
            <person name="Zewei F."/>
            <person name="Zheng Z."/>
            <person name="Yu L."/>
            <person name="Ruyue G."/>
            <person name="Yanhong M."/>
            <person name="Yuanyuan C."/>
            <person name="Jingyan G."/>
            <person name="Wenjun H."/>
        </authorList>
    </citation>
    <scope>NUCLEOTIDE SEQUENCE [LARGE SCALE GENOMIC DNA]</scope>
    <source>
        <strain evidence="1 2">YS10</strain>
    </source>
</reference>
<gene>
    <name evidence="1" type="ORF">KM029_03910</name>
</gene>
<proteinExistence type="predicted"/>
<name>A0ABX8GYB9_9BACT</name>
<evidence type="ECO:0000313" key="1">
    <source>
        <dbReference type="EMBL" id="QWG08092.1"/>
    </source>
</evidence>
<accession>A0ABX8GYB9</accession>
<keyword evidence="2" id="KW-1185">Reference proteome</keyword>
<dbReference type="SUPFAM" id="SSF48452">
    <property type="entry name" value="TPR-like"/>
    <property type="match status" value="1"/>
</dbReference>
<dbReference type="EMBL" id="CP076128">
    <property type="protein sequence ID" value="QWG08092.1"/>
    <property type="molecule type" value="Genomic_DNA"/>
</dbReference>
<dbReference type="Gene3D" id="1.25.40.10">
    <property type="entry name" value="Tetratricopeptide repeat domain"/>
    <property type="match status" value="1"/>
</dbReference>